<evidence type="ECO:0000313" key="3">
    <source>
        <dbReference type="EMBL" id="ARN73455.1"/>
    </source>
</evidence>
<dbReference type="KEGG" id="osg:BST96_04595"/>
<dbReference type="SUPFAM" id="SSF56317">
    <property type="entry name" value="Carbon-nitrogen hydrolase"/>
    <property type="match status" value="2"/>
</dbReference>
<gene>
    <name evidence="3" type="ORF">BST96_04595</name>
</gene>
<dbReference type="RefSeq" id="WP_085757568.1">
    <property type="nucleotide sequence ID" value="NZ_CP019343.1"/>
</dbReference>
<organism evidence="3 4">
    <name type="scientific">Oceanicoccus sagamiensis</name>
    <dbReference type="NCBI Taxonomy" id="716816"/>
    <lineage>
        <taxon>Bacteria</taxon>
        <taxon>Pseudomonadati</taxon>
        <taxon>Pseudomonadota</taxon>
        <taxon>Gammaproteobacteria</taxon>
        <taxon>Cellvibrionales</taxon>
        <taxon>Spongiibacteraceae</taxon>
        <taxon>Oceanicoccus</taxon>
    </lineage>
</organism>
<evidence type="ECO:0000313" key="4">
    <source>
        <dbReference type="Proteomes" id="UP000193450"/>
    </source>
</evidence>
<sequence>MSESSTIRVAAAQFHIGHDLDENLQTCLRMIRKAAECKPDLIVLPEFCNHLSWYEDQAHCDKVSIGLDSPWLQSIADCVKEVGAHVVINCTILREDGACTGTSLLYSPEGELLADNDKQIYIGHENDFLRPAQTEGPIVETPLGKLGLYACMDGVINEPPRSLSLRGAQIICNSVNSFAPDEGSLHMPVRAAENKVFMVAANKVGPLIPEFLMDPVSEATGISKPFLCGAGDSQIVAPDGTVLAIAGNEEEIIFADINPADALNKVAADGTDIFASRRPDLYQPIGEDPATQPELAYNGAESATAAMIQLANTGAEAIAEAVEQATAAIAQGAEIVVLPELFFVADSSAPDLAEEVAQSQAVVEQFTAIAADAVIVCSIIIEEGGQHFHATVAINKQGIIATQKQLHPSARLSWSALGDEVVSVDVAFGRLGLATGADTIYPEMFRLIAMQSVEVVAVPFSVQEKWELVTGLVERAAENRLNMIAVTQPSELGCSFANKLHKDFTVLTPWEEREFDGNLTYPLITQAGQGAGITLAPLTPLNAQDKVVSRGTDLIRNRPWRLAQAITAV</sequence>
<dbReference type="PROSITE" id="PS50263">
    <property type="entry name" value="CN_HYDROLASE"/>
    <property type="match status" value="2"/>
</dbReference>
<dbReference type="EMBL" id="CP019343">
    <property type="protein sequence ID" value="ARN73455.1"/>
    <property type="molecule type" value="Genomic_DNA"/>
</dbReference>
<dbReference type="InterPro" id="IPR036526">
    <property type="entry name" value="C-N_Hydrolase_sf"/>
</dbReference>
<dbReference type="STRING" id="716816.BST96_04595"/>
<dbReference type="OrthoDB" id="9803803at2"/>
<keyword evidence="4" id="KW-1185">Reference proteome</keyword>
<reference evidence="3 4" key="1">
    <citation type="submission" date="2016-11" db="EMBL/GenBank/DDBJ databases">
        <title>Trade-off between light-utilization and light-protection in marine flavobacteria.</title>
        <authorList>
            <person name="Kumagai Y."/>
        </authorList>
    </citation>
    <scope>NUCLEOTIDE SEQUENCE [LARGE SCALE GENOMIC DNA]</scope>
    <source>
        <strain evidence="3 4">NBRC 107125</strain>
    </source>
</reference>
<dbReference type="Proteomes" id="UP000193450">
    <property type="component" value="Chromosome"/>
</dbReference>
<feature type="domain" description="CN hydrolase" evidence="2">
    <location>
        <begin position="7"/>
        <end position="259"/>
    </location>
</feature>
<dbReference type="CDD" id="cd07197">
    <property type="entry name" value="nitrilase"/>
    <property type="match status" value="2"/>
</dbReference>
<protein>
    <submittedName>
        <fullName evidence="3">Hydrolase</fullName>
    </submittedName>
</protein>
<name>A0A1X9NC28_9GAMM</name>
<accession>A0A1X9NC28</accession>
<dbReference type="Pfam" id="PF00795">
    <property type="entry name" value="CN_hydrolase"/>
    <property type="match status" value="2"/>
</dbReference>
<dbReference type="PANTHER" id="PTHR43674">
    <property type="entry name" value="NITRILASE C965.09-RELATED"/>
    <property type="match status" value="1"/>
</dbReference>
<dbReference type="PANTHER" id="PTHR43674:SF16">
    <property type="entry name" value="CARBON-NITROGEN FAMILY, PUTATIVE (AFU_ORTHOLOGUE AFUA_5G02350)-RELATED"/>
    <property type="match status" value="1"/>
</dbReference>
<keyword evidence="1 3" id="KW-0378">Hydrolase</keyword>
<dbReference type="AlphaFoldDB" id="A0A1X9NC28"/>
<feature type="domain" description="CN hydrolase" evidence="2">
    <location>
        <begin position="303"/>
        <end position="540"/>
    </location>
</feature>
<evidence type="ECO:0000259" key="2">
    <source>
        <dbReference type="PROSITE" id="PS50263"/>
    </source>
</evidence>
<dbReference type="InterPro" id="IPR003010">
    <property type="entry name" value="C-N_Hydrolase"/>
</dbReference>
<dbReference type="Gene3D" id="3.60.110.10">
    <property type="entry name" value="Carbon-nitrogen hydrolase"/>
    <property type="match status" value="2"/>
</dbReference>
<dbReference type="InterPro" id="IPR050345">
    <property type="entry name" value="Aliph_Amidase/BUP"/>
</dbReference>
<evidence type="ECO:0000256" key="1">
    <source>
        <dbReference type="ARBA" id="ARBA00022801"/>
    </source>
</evidence>
<proteinExistence type="predicted"/>
<dbReference type="GO" id="GO:0016811">
    <property type="term" value="F:hydrolase activity, acting on carbon-nitrogen (but not peptide) bonds, in linear amides"/>
    <property type="evidence" value="ECO:0007669"/>
    <property type="project" value="UniProtKB-ARBA"/>
</dbReference>